<keyword evidence="4" id="KW-1185">Reference proteome</keyword>
<reference evidence="3" key="1">
    <citation type="submission" date="2020-10" db="EMBL/GenBank/DDBJ databases">
        <authorList>
            <person name="Castelo-Branco R."/>
            <person name="Eusebio N."/>
            <person name="Adriana R."/>
            <person name="Vieira A."/>
            <person name="Brugerolle De Fraissinette N."/>
            <person name="Rezende De Castro R."/>
            <person name="Schneider M.P."/>
            <person name="Vasconcelos V."/>
            <person name="Leao P.N."/>
        </authorList>
    </citation>
    <scope>NUCLEOTIDE SEQUENCE</scope>
    <source>
        <strain evidence="3">LEGE 12446</strain>
    </source>
</reference>
<name>A0A8J7DIS3_DESMC</name>
<protein>
    <submittedName>
        <fullName evidence="3">Uncharacterized protein</fullName>
    </submittedName>
</protein>
<dbReference type="Proteomes" id="UP000622533">
    <property type="component" value="Unassembled WGS sequence"/>
</dbReference>
<comment type="caution">
    <text evidence="3">The sequence shown here is derived from an EMBL/GenBank/DDBJ whole genome shotgun (WGS) entry which is preliminary data.</text>
</comment>
<feature type="region of interest" description="Disordered" evidence="1">
    <location>
        <begin position="176"/>
        <end position="197"/>
    </location>
</feature>
<evidence type="ECO:0000256" key="2">
    <source>
        <dbReference type="SAM" id="Phobius"/>
    </source>
</evidence>
<accession>A0A8J7DIS3</accession>
<keyword evidence="2" id="KW-1133">Transmembrane helix</keyword>
<sequence length="403" mass="43554">MPNRHYPPAYLRYLRARLWNLGRPGFWVTAIFLSVVGLVTWEYWSNPDIFVYKQKKQVASQKPADSSLSNENKAIAADIDNLPVLFNDFDQATLSLTANTPNEKTEVKKSKGLLEDLINKQKSGNDSKLKSGLGIVKPESPPTLKNPFIAQTENLLRTGTVDSNSQFLGLNSLNGASETEGEQASSSLGIGLTNQTNKNQNSVSISPLQAALNESTDQKLSGFNGINTTGPNALGRVSDTGTRLMPPMNSLPNQNSLPTTGLIPGTGYTSTGTNLQLNPYSNLNSGQSPVAPPVNSVAPTNITPYSSQSPNQSVITPTTSAGYGNYGLQQPTQVPQSTYGNYGLQQPTQVPQPTYGNYGLQQPTQVPQSTYGNYGSQQPTESPNSTAAYMRQILEKHRGQNQR</sequence>
<feature type="region of interest" description="Disordered" evidence="1">
    <location>
        <begin position="303"/>
        <end position="385"/>
    </location>
</feature>
<gene>
    <name evidence="3" type="ORF">IQ276_28265</name>
</gene>
<proteinExistence type="predicted"/>
<keyword evidence="2" id="KW-0472">Membrane</keyword>
<evidence type="ECO:0000256" key="1">
    <source>
        <dbReference type="SAM" id="MobiDB-lite"/>
    </source>
</evidence>
<dbReference type="AlphaFoldDB" id="A0A8J7DIS3"/>
<dbReference type="RefSeq" id="WP_193921765.1">
    <property type="nucleotide sequence ID" value="NZ_JADEXS020000001.1"/>
</dbReference>
<evidence type="ECO:0000313" key="4">
    <source>
        <dbReference type="Proteomes" id="UP000622533"/>
    </source>
</evidence>
<feature type="transmembrane region" description="Helical" evidence="2">
    <location>
        <begin position="21"/>
        <end position="44"/>
    </location>
</feature>
<dbReference type="EMBL" id="JADEXS010000548">
    <property type="protein sequence ID" value="MBE9026174.1"/>
    <property type="molecule type" value="Genomic_DNA"/>
</dbReference>
<keyword evidence="2" id="KW-0812">Transmembrane</keyword>
<organism evidence="3 4">
    <name type="scientific">Desmonostoc muscorum LEGE 12446</name>
    <dbReference type="NCBI Taxonomy" id="1828758"/>
    <lineage>
        <taxon>Bacteria</taxon>
        <taxon>Bacillati</taxon>
        <taxon>Cyanobacteriota</taxon>
        <taxon>Cyanophyceae</taxon>
        <taxon>Nostocales</taxon>
        <taxon>Nostocaceae</taxon>
        <taxon>Desmonostoc</taxon>
    </lineage>
</organism>
<evidence type="ECO:0000313" key="3">
    <source>
        <dbReference type="EMBL" id="MBE9026174.1"/>
    </source>
</evidence>